<evidence type="ECO:0000313" key="1">
    <source>
        <dbReference type="EMBL" id="WAQ96010.1"/>
    </source>
</evidence>
<protein>
    <recommendedName>
        <fullName evidence="3">Mono(ADP-ribosyl)transferase</fullName>
    </recommendedName>
</protein>
<evidence type="ECO:0008006" key="3">
    <source>
        <dbReference type="Google" id="ProtNLM"/>
    </source>
</evidence>
<proteinExistence type="predicted"/>
<name>A0ABY7DI46_MYAAR</name>
<sequence>MSLFQVPGSKKEGNNVEKCANDVDKLVYAAKVGQWDVAWSILGTPDAPKKSYLLNAIPQNRRWGVLHQAVYWKDPSILRTLLKFKSCDSDMKAKKCESECGATGRMNALEIANKYKYTAMSVILKNHMLNSVREQHIPTFQPYDGYCDNKGLCLLSVTLSSYKKAFHPTAVDPNKSVLSILSDVFNDICRGAGRWKAVQEVVADSVYAVSVEKADDIRSCIDMDSFFGQVIRSYTNENNSIYSYLNMAFRRQRENHYCPTGDDLAMGPYCVMYQMLLLFWKNLAAESRITYRKMMLRRGDVDKYTPGTRFVWQSIVSSAVRDEHTHAFPTQGPVGDIAIIFTIDNSTPCVWQPRNIEAHAEFEETERTYPAGAKFLVTNRQERNEEVNVSLKLLGK</sequence>
<evidence type="ECO:0000313" key="2">
    <source>
        <dbReference type="Proteomes" id="UP001164746"/>
    </source>
</evidence>
<dbReference type="Proteomes" id="UP001164746">
    <property type="component" value="Chromosome 2"/>
</dbReference>
<organism evidence="1 2">
    <name type="scientific">Mya arenaria</name>
    <name type="common">Soft-shell clam</name>
    <dbReference type="NCBI Taxonomy" id="6604"/>
    <lineage>
        <taxon>Eukaryota</taxon>
        <taxon>Metazoa</taxon>
        <taxon>Spiralia</taxon>
        <taxon>Lophotrochozoa</taxon>
        <taxon>Mollusca</taxon>
        <taxon>Bivalvia</taxon>
        <taxon>Autobranchia</taxon>
        <taxon>Heteroconchia</taxon>
        <taxon>Euheterodonta</taxon>
        <taxon>Imparidentia</taxon>
        <taxon>Neoheterodontei</taxon>
        <taxon>Myida</taxon>
        <taxon>Myoidea</taxon>
        <taxon>Myidae</taxon>
        <taxon>Mya</taxon>
    </lineage>
</organism>
<accession>A0ABY7DI46</accession>
<keyword evidence="2" id="KW-1185">Reference proteome</keyword>
<dbReference type="Gene3D" id="3.90.176.10">
    <property type="entry name" value="Toxin ADP-ribosyltransferase, Chain A, domain 1"/>
    <property type="match status" value="1"/>
</dbReference>
<reference evidence="1" key="1">
    <citation type="submission" date="2022-11" db="EMBL/GenBank/DDBJ databases">
        <title>Centuries of genome instability and evolution in soft-shell clam transmissible cancer (bioRxiv).</title>
        <authorList>
            <person name="Hart S.F.M."/>
            <person name="Yonemitsu M.A."/>
            <person name="Giersch R.M."/>
            <person name="Beal B.F."/>
            <person name="Arriagada G."/>
            <person name="Davis B.W."/>
            <person name="Ostrander E.A."/>
            <person name="Goff S.P."/>
            <person name="Metzger M.J."/>
        </authorList>
    </citation>
    <scope>NUCLEOTIDE SEQUENCE</scope>
    <source>
        <strain evidence="1">MELC-2E11</strain>
        <tissue evidence="1">Siphon/mantle</tissue>
    </source>
</reference>
<dbReference type="EMBL" id="CP111013">
    <property type="protein sequence ID" value="WAQ96010.1"/>
    <property type="molecule type" value="Genomic_DNA"/>
</dbReference>
<gene>
    <name evidence="1" type="ORF">MAR_028700</name>
</gene>